<dbReference type="GeneID" id="77944148"/>
<sequence>MESLMLRRFTRSEEDELDVFHGTSVKKSQVITIGQVLLLNCYYPTQEFEAPRLNEALCQFNYGNGRVSPFLNKVDAIRLTESLRGLLPRIQRDGERTQMGDRLKCGEVQISGTEMHFANNGGRYKNRGDAVEFISGLISGLTSFVAESGEQYPFITKKKYENGVDTDTMLLVTHHGDLSYDAFPSYLRYTHSTNGRGGELTLQYGQLRLYLNEGHTRGVSWKHFLAVLAEGLANVAKAIEDGAKHHTERLYEDHVVLGKYNFYVGMIREYRGTFVVISSDLSCTNSKVSFVVEKDNFTQLKNFIKAVVLYLEKDK</sequence>
<dbReference type="KEGG" id="vg:77944148"/>
<protein>
    <submittedName>
        <fullName evidence="1">Uncharacterized protein</fullName>
    </submittedName>
</protein>
<dbReference type="EMBL" id="MZ501267">
    <property type="protein sequence ID" value="QZA70743.1"/>
    <property type="molecule type" value="Genomic_DNA"/>
</dbReference>
<reference evidence="1" key="1">
    <citation type="submission" date="2021-07" db="EMBL/GenBank/DDBJ databases">
        <authorList>
            <person name="Roth S.J."/>
            <person name="Krukonis G.P."/>
            <person name="Delesalle V.A."/>
        </authorList>
    </citation>
    <scope>NUCLEOTIDE SEQUENCE</scope>
</reference>
<name>A0AAE7X149_9CAUD</name>
<organism evidence="1 2">
    <name type="scientific">Erwinia phage AH04</name>
    <dbReference type="NCBI Taxonomy" id="2869569"/>
    <lineage>
        <taxon>Viruses</taxon>
        <taxon>Duplodnaviria</taxon>
        <taxon>Heunggongvirae</taxon>
        <taxon>Uroviricota</taxon>
        <taxon>Caudoviricetes</taxon>
        <taxon>Chimalliviridae</taxon>
        <taxon>Meadowvirus</taxon>
        <taxon>Meadowvirus AH04</taxon>
    </lineage>
</organism>
<dbReference type="RefSeq" id="YP_010668024.1">
    <property type="nucleotide sequence ID" value="NC_070952.1"/>
</dbReference>
<dbReference type="Proteomes" id="UP000827517">
    <property type="component" value="Segment"/>
</dbReference>
<accession>A0AAE7X149</accession>
<gene>
    <name evidence="1" type="primary">270</name>
    <name evidence="1" type="ORF">AH04_270</name>
</gene>
<proteinExistence type="predicted"/>
<evidence type="ECO:0000313" key="1">
    <source>
        <dbReference type="EMBL" id="QZA70743.1"/>
    </source>
</evidence>
<keyword evidence="2" id="KW-1185">Reference proteome</keyword>
<evidence type="ECO:0000313" key="2">
    <source>
        <dbReference type="Proteomes" id="UP000827517"/>
    </source>
</evidence>